<dbReference type="PANTHER" id="PTHR12358">
    <property type="entry name" value="SPHINGOSINE KINASE"/>
    <property type="match status" value="1"/>
</dbReference>
<keyword evidence="7" id="KW-0594">Phospholipid biosynthesis</keyword>
<feature type="region of interest" description="Disordered" evidence="9">
    <location>
        <begin position="1"/>
        <end position="52"/>
    </location>
</feature>
<reference evidence="11 12" key="1">
    <citation type="submission" date="2019-05" db="EMBL/GenBank/DDBJ databases">
        <title>Kocuria coralli sp. nov., a novel actinobacterium isolated from coral reef seawater.</title>
        <authorList>
            <person name="Li J."/>
        </authorList>
    </citation>
    <scope>NUCLEOTIDE SEQUENCE [LARGE SCALE GENOMIC DNA]</scope>
    <source>
        <strain evidence="11 12">SCSIO 13007</strain>
    </source>
</reference>
<dbReference type="OrthoDB" id="142078at2"/>
<dbReference type="SUPFAM" id="SSF111331">
    <property type="entry name" value="NAD kinase/diacylglycerol kinase-like"/>
    <property type="match status" value="1"/>
</dbReference>
<dbReference type="GO" id="GO:0005886">
    <property type="term" value="C:plasma membrane"/>
    <property type="evidence" value="ECO:0007669"/>
    <property type="project" value="TreeGrafter"/>
</dbReference>
<keyword evidence="4" id="KW-0547">Nucleotide-binding</keyword>
<evidence type="ECO:0000313" key="11">
    <source>
        <dbReference type="EMBL" id="KAA9395632.1"/>
    </source>
</evidence>
<protein>
    <recommendedName>
        <fullName evidence="10">DAGKc domain-containing protein</fullName>
    </recommendedName>
</protein>
<dbReference type="Pfam" id="PF19279">
    <property type="entry name" value="YegS_C"/>
    <property type="match status" value="1"/>
</dbReference>
<gene>
    <name evidence="11" type="ORF">FCK90_01030</name>
</gene>
<keyword evidence="7" id="KW-0444">Lipid biosynthesis</keyword>
<dbReference type="Gene3D" id="2.60.200.40">
    <property type="match status" value="1"/>
</dbReference>
<dbReference type="PROSITE" id="PS50146">
    <property type="entry name" value="DAGK"/>
    <property type="match status" value="1"/>
</dbReference>
<evidence type="ECO:0000256" key="4">
    <source>
        <dbReference type="ARBA" id="ARBA00022741"/>
    </source>
</evidence>
<name>A0A5J5L184_9MICC</name>
<evidence type="ECO:0000256" key="2">
    <source>
        <dbReference type="ARBA" id="ARBA00005983"/>
    </source>
</evidence>
<dbReference type="Gene3D" id="3.40.50.10330">
    <property type="entry name" value="Probable inorganic polyphosphate/atp-NAD kinase, domain 1"/>
    <property type="match status" value="1"/>
</dbReference>
<dbReference type="Pfam" id="PF00781">
    <property type="entry name" value="DAGK_cat"/>
    <property type="match status" value="1"/>
</dbReference>
<keyword evidence="12" id="KW-1185">Reference proteome</keyword>
<keyword evidence="8" id="KW-1208">Phospholipid metabolism</keyword>
<dbReference type="InterPro" id="IPR017438">
    <property type="entry name" value="ATP-NAD_kinase_N"/>
</dbReference>
<evidence type="ECO:0000256" key="6">
    <source>
        <dbReference type="ARBA" id="ARBA00022840"/>
    </source>
</evidence>
<dbReference type="Proteomes" id="UP000325957">
    <property type="component" value="Unassembled WGS sequence"/>
</dbReference>
<evidence type="ECO:0000256" key="3">
    <source>
        <dbReference type="ARBA" id="ARBA00022679"/>
    </source>
</evidence>
<evidence type="ECO:0000256" key="5">
    <source>
        <dbReference type="ARBA" id="ARBA00022777"/>
    </source>
</evidence>
<dbReference type="GO" id="GO:0005524">
    <property type="term" value="F:ATP binding"/>
    <property type="evidence" value="ECO:0007669"/>
    <property type="project" value="UniProtKB-KW"/>
</dbReference>
<dbReference type="GO" id="GO:0004143">
    <property type="term" value="F:ATP-dependent diacylglycerol kinase activity"/>
    <property type="evidence" value="ECO:0007669"/>
    <property type="project" value="TreeGrafter"/>
</dbReference>
<comment type="cofactor">
    <cofactor evidence="1">
        <name>Mg(2+)</name>
        <dbReference type="ChEBI" id="CHEBI:18420"/>
    </cofactor>
</comment>
<evidence type="ECO:0000259" key="10">
    <source>
        <dbReference type="PROSITE" id="PS50146"/>
    </source>
</evidence>
<dbReference type="InterPro" id="IPR045540">
    <property type="entry name" value="YegS/DAGK_C"/>
</dbReference>
<dbReference type="InterPro" id="IPR050187">
    <property type="entry name" value="Lipid_Phosphate_FormReg"/>
</dbReference>
<feature type="domain" description="DAGKc" evidence="10">
    <location>
        <begin position="51"/>
        <end position="208"/>
    </location>
</feature>
<keyword evidence="3" id="KW-0808">Transferase</keyword>
<evidence type="ECO:0000256" key="9">
    <source>
        <dbReference type="SAM" id="MobiDB-lite"/>
    </source>
</evidence>
<dbReference type="PANTHER" id="PTHR12358:SF106">
    <property type="entry name" value="LIPID KINASE YEGS"/>
    <property type="match status" value="1"/>
</dbReference>
<comment type="caution">
    <text evidence="11">The sequence shown here is derived from an EMBL/GenBank/DDBJ whole genome shotgun (WGS) entry which is preliminary data.</text>
</comment>
<dbReference type="InterPro" id="IPR001206">
    <property type="entry name" value="Diacylglycerol_kinase_cat_dom"/>
</dbReference>
<dbReference type="AlphaFoldDB" id="A0A5J5L184"/>
<keyword evidence="5" id="KW-0418">Kinase</keyword>
<keyword evidence="7" id="KW-0443">Lipid metabolism</keyword>
<sequence length="375" mass="39752">MPGAGRRGPVEPRTGYGHGRRRGPSVSPPAREPVSCPSAEGQDAGDDRGGRRPDTIVLVAHLSAKGGRIARAARAAAALFTANGFRATILSTESPATGTDEPSGAQGARAWGRPLRRCLARSRGEGIAAVVAVGGDGMAHLVLNALLEHQAQGGRALPFGLIASGSGNDLARHWKTPHDDPEQAAGRILRRLDTGPAFMDVGQAAFDDGSRAWFATALCAGIDAAVNERANRWRRPSGSLKYLIALVVEIVRHPPHRYGLEVTEAGRTRRREIEALMVNVANTSSIGGGLRIVPRASATDGQLELFVVDPLTRLRFLRLFPSIYTGAHVRVPEVEISPATRVRMTGKHVVYADGEPLGELPVTITVLPAALPVLL</sequence>
<accession>A0A5J5L184</accession>
<dbReference type="EMBL" id="SZWF01000001">
    <property type="protein sequence ID" value="KAA9395632.1"/>
    <property type="molecule type" value="Genomic_DNA"/>
</dbReference>
<dbReference type="GO" id="GO:0008654">
    <property type="term" value="P:phospholipid biosynthetic process"/>
    <property type="evidence" value="ECO:0007669"/>
    <property type="project" value="UniProtKB-KW"/>
</dbReference>
<evidence type="ECO:0000313" key="12">
    <source>
        <dbReference type="Proteomes" id="UP000325957"/>
    </source>
</evidence>
<dbReference type="InterPro" id="IPR016064">
    <property type="entry name" value="NAD/diacylglycerol_kinase_sf"/>
</dbReference>
<comment type="similarity">
    <text evidence="2">Belongs to the diacylglycerol/lipid kinase family.</text>
</comment>
<proteinExistence type="inferred from homology"/>
<evidence type="ECO:0000256" key="1">
    <source>
        <dbReference type="ARBA" id="ARBA00001946"/>
    </source>
</evidence>
<evidence type="ECO:0000256" key="7">
    <source>
        <dbReference type="ARBA" id="ARBA00023209"/>
    </source>
</evidence>
<evidence type="ECO:0000256" key="8">
    <source>
        <dbReference type="ARBA" id="ARBA00023264"/>
    </source>
</evidence>
<organism evidence="11 12">
    <name type="scientific">Kocuria coralli</name>
    <dbReference type="NCBI Taxonomy" id="1461025"/>
    <lineage>
        <taxon>Bacteria</taxon>
        <taxon>Bacillati</taxon>
        <taxon>Actinomycetota</taxon>
        <taxon>Actinomycetes</taxon>
        <taxon>Micrococcales</taxon>
        <taxon>Micrococcaceae</taxon>
        <taxon>Kocuria</taxon>
    </lineage>
</organism>
<keyword evidence="6" id="KW-0067">ATP-binding</keyword>